<name>I1XLS0_METNJ</name>
<protein>
    <submittedName>
        <fullName evidence="4">Transcriptional regulator, AraC family</fullName>
    </submittedName>
</protein>
<evidence type="ECO:0000256" key="2">
    <source>
        <dbReference type="ARBA" id="ARBA00023125"/>
    </source>
</evidence>
<dbReference type="InterPro" id="IPR035418">
    <property type="entry name" value="AraC-bd_2"/>
</dbReference>
<dbReference type="InterPro" id="IPR011051">
    <property type="entry name" value="RmlC_Cupin_sf"/>
</dbReference>
<evidence type="ECO:0000256" key="3">
    <source>
        <dbReference type="ARBA" id="ARBA00023163"/>
    </source>
</evidence>
<reference evidence="4 5" key="1">
    <citation type="journal article" date="2012" name="J. Bacteriol.">
        <title>Complete genome sequences of Methylophaga sp. strain JAM1 and Methylophaga sp. strain JAM7.</title>
        <authorList>
            <person name="Villeneuve C."/>
            <person name="Martineau C."/>
            <person name="Mauffrey F."/>
            <person name="Villemur R."/>
        </authorList>
    </citation>
    <scope>NUCLEOTIDE SEQUENCE [LARGE SCALE GENOMIC DNA]</scope>
    <source>
        <strain evidence="4 5">JAM1</strain>
    </source>
</reference>
<dbReference type="KEGG" id="mej:Q7A_2546"/>
<dbReference type="STRING" id="754476.Q7A_2546"/>
<dbReference type="PROSITE" id="PS01124">
    <property type="entry name" value="HTH_ARAC_FAMILY_2"/>
    <property type="match status" value="1"/>
</dbReference>
<dbReference type="RefSeq" id="WP_014707701.1">
    <property type="nucleotide sequence ID" value="NC_017857.3"/>
</dbReference>
<keyword evidence="5" id="KW-1185">Reference proteome</keyword>
<organism evidence="4 5">
    <name type="scientific">Methylophaga nitratireducenticrescens</name>
    <dbReference type="NCBI Taxonomy" id="754476"/>
    <lineage>
        <taxon>Bacteria</taxon>
        <taxon>Pseudomonadati</taxon>
        <taxon>Pseudomonadota</taxon>
        <taxon>Gammaproteobacteria</taxon>
        <taxon>Thiotrichales</taxon>
        <taxon>Piscirickettsiaceae</taxon>
        <taxon>Methylophaga</taxon>
    </lineage>
</organism>
<dbReference type="EMBL" id="CP003390">
    <property type="protein sequence ID" value="AFI85339.1"/>
    <property type="molecule type" value="Genomic_DNA"/>
</dbReference>
<evidence type="ECO:0000313" key="4">
    <source>
        <dbReference type="EMBL" id="AFI85339.1"/>
    </source>
</evidence>
<dbReference type="GO" id="GO:0003700">
    <property type="term" value="F:DNA-binding transcription factor activity"/>
    <property type="evidence" value="ECO:0007669"/>
    <property type="project" value="InterPro"/>
</dbReference>
<accession>I1XLS0</accession>
<evidence type="ECO:0000256" key="1">
    <source>
        <dbReference type="ARBA" id="ARBA00023015"/>
    </source>
</evidence>
<gene>
    <name evidence="4" type="ordered locus">Q7A_2546</name>
</gene>
<dbReference type="SUPFAM" id="SSF51182">
    <property type="entry name" value="RmlC-like cupins"/>
    <property type="match status" value="1"/>
</dbReference>
<dbReference type="eggNOG" id="COG2207">
    <property type="taxonomic scope" value="Bacteria"/>
</dbReference>
<dbReference type="AlphaFoldDB" id="I1XLS0"/>
<reference evidence="4 5" key="2">
    <citation type="journal article" date="2013" name="Int. J. Syst. Evol. Microbiol.">
        <title>Methylophaga nitratireducenticrescens sp. nov. and Methylophaga frappieri sp. nov., isolated from the biofilm of the methanol-fed denitrification system treating the seawater at the Montreal Biodome.</title>
        <authorList>
            <person name="Villeneuve C."/>
            <person name="Martineau C."/>
            <person name="Mauffrey F."/>
            <person name="Villemur R."/>
        </authorList>
    </citation>
    <scope>NUCLEOTIDE SEQUENCE [LARGE SCALE GENOMIC DNA]</scope>
    <source>
        <strain evidence="4 5">JAM1</strain>
    </source>
</reference>
<keyword evidence="3" id="KW-0804">Transcription</keyword>
<dbReference type="PANTHER" id="PTHR46796:SF6">
    <property type="entry name" value="ARAC SUBFAMILY"/>
    <property type="match status" value="1"/>
</dbReference>
<evidence type="ECO:0000313" key="5">
    <source>
        <dbReference type="Proteomes" id="UP000009144"/>
    </source>
</evidence>
<dbReference type="Pfam" id="PF14525">
    <property type="entry name" value="AraC_binding_2"/>
    <property type="match status" value="1"/>
</dbReference>
<dbReference type="HOGENOM" id="CLU_049704_1_0_6"/>
<dbReference type="Proteomes" id="UP000009144">
    <property type="component" value="Chromosome"/>
</dbReference>
<dbReference type="PATRIC" id="fig|754476.3.peg.2500"/>
<sequence length="291" mass="32990">MTNALIAPPDQRADGPDSLVRLGGQRFCTEQQPSGQRVEWLKEVIGREYANVDITPPQDMVLFNDMLIYPWQEGVRLSPIQSNAITLERLPQEPSHSIQDYYFMVLLTSGKYKLEQGGREVFLKPGEMTIYDATEPHRITIPEAFSKILISIPRKILDPRLNNIGRITATRIPSAEGIGSVTSSFIQSTVIQLEQFSRPQFQSLSQPVVDMLTLSLGQIIQNKLTTTSHRQIMLIRLKQYIKSAMSDPELTATKIADATGLSKRYLNNLFNEENTSLMRSLTEERLELCRH</sequence>
<dbReference type="GO" id="GO:0043565">
    <property type="term" value="F:sequence-specific DNA binding"/>
    <property type="evidence" value="ECO:0007669"/>
    <property type="project" value="InterPro"/>
</dbReference>
<dbReference type="InterPro" id="IPR050204">
    <property type="entry name" value="AraC_XylS_family_regulators"/>
</dbReference>
<dbReference type="PANTHER" id="PTHR46796">
    <property type="entry name" value="HTH-TYPE TRANSCRIPTIONAL ACTIVATOR RHAS-RELATED"/>
    <property type="match status" value="1"/>
</dbReference>
<keyword evidence="1" id="KW-0805">Transcription regulation</keyword>
<proteinExistence type="predicted"/>
<keyword evidence="2" id="KW-0238">DNA-binding</keyword>
<dbReference type="InterPro" id="IPR018060">
    <property type="entry name" value="HTH_AraC"/>
</dbReference>
<dbReference type="Gene3D" id="1.10.10.60">
    <property type="entry name" value="Homeodomain-like"/>
    <property type="match status" value="1"/>
</dbReference>